<dbReference type="PANTHER" id="PTHR10520">
    <property type="entry name" value="TRIFUNCTIONAL PURINE BIOSYNTHETIC PROTEIN ADENOSINE-3-RELATED"/>
    <property type="match status" value="1"/>
</dbReference>
<dbReference type="InterPro" id="IPR036921">
    <property type="entry name" value="PurM-like_N_sf"/>
</dbReference>
<proteinExistence type="predicted"/>
<evidence type="ECO:0000256" key="1">
    <source>
        <dbReference type="ARBA" id="ARBA00020367"/>
    </source>
</evidence>
<feature type="domain" description="PurM-like N-terminal" evidence="3">
    <location>
        <begin position="1"/>
        <end position="67"/>
    </location>
</feature>
<dbReference type="InterPro" id="IPR004733">
    <property type="entry name" value="PurM_cligase"/>
</dbReference>
<evidence type="ECO:0000259" key="3">
    <source>
        <dbReference type="Pfam" id="PF00586"/>
    </source>
</evidence>
<dbReference type="SUPFAM" id="SSF55326">
    <property type="entry name" value="PurM N-terminal domain-like"/>
    <property type="match status" value="1"/>
</dbReference>
<keyword evidence="5" id="KW-1185">Reference proteome</keyword>
<protein>
    <recommendedName>
        <fullName evidence="1">Phosphoribosylformylglycinamidine cyclo-ligase</fullName>
    </recommendedName>
    <alternativeName>
        <fullName evidence="2">AIRS</fullName>
    </alternativeName>
</protein>
<sequence>MGAKREAVLDIILCGQIEKEVVLEIVESISQACKEQNCTLIGGETSEQPKVLNAGTYMLNASMLGVVDKNKRSPYKWIDANSKKNRRRADDFK</sequence>
<dbReference type="RefSeq" id="WP_379930520.1">
    <property type="nucleotide sequence ID" value="NZ_JBHUMM010000043.1"/>
</dbReference>
<evidence type="ECO:0000256" key="2">
    <source>
        <dbReference type="ARBA" id="ARBA00033093"/>
    </source>
</evidence>
<organism evidence="4 5">
    <name type="scientific">Marinicrinis sediminis</name>
    <dbReference type="NCBI Taxonomy" id="1652465"/>
    <lineage>
        <taxon>Bacteria</taxon>
        <taxon>Bacillati</taxon>
        <taxon>Bacillota</taxon>
        <taxon>Bacilli</taxon>
        <taxon>Bacillales</taxon>
        <taxon>Paenibacillaceae</taxon>
    </lineage>
</organism>
<evidence type="ECO:0000313" key="4">
    <source>
        <dbReference type="EMBL" id="MFD2672962.1"/>
    </source>
</evidence>
<dbReference type="Gene3D" id="3.30.1330.10">
    <property type="entry name" value="PurM-like, N-terminal domain"/>
    <property type="match status" value="1"/>
</dbReference>
<comment type="caution">
    <text evidence="4">The sequence shown here is derived from an EMBL/GenBank/DDBJ whole genome shotgun (WGS) entry which is preliminary data.</text>
</comment>
<dbReference type="Pfam" id="PF00586">
    <property type="entry name" value="AIRS"/>
    <property type="match status" value="1"/>
</dbReference>
<evidence type="ECO:0000313" key="5">
    <source>
        <dbReference type="Proteomes" id="UP001597497"/>
    </source>
</evidence>
<accession>A0ABW5RD13</accession>
<name>A0ABW5RD13_9BACL</name>
<dbReference type="PANTHER" id="PTHR10520:SF12">
    <property type="entry name" value="TRIFUNCTIONAL PURINE BIOSYNTHETIC PROTEIN ADENOSINE-3"/>
    <property type="match status" value="1"/>
</dbReference>
<gene>
    <name evidence="4" type="ORF">ACFSUC_15440</name>
</gene>
<dbReference type="Proteomes" id="UP001597497">
    <property type="component" value="Unassembled WGS sequence"/>
</dbReference>
<dbReference type="InterPro" id="IPR016188">
    <property type="entry name" value="PurM-like_N"/>
</dbReference>
<reference evidence="5" key="1">
    <citation type="journal article" date="2019" name="Int. J. Syst. Evol. Microbiol.">
        <title>The Global Catalogue of Microorganisms (GCM) 10K type strain sequencing project: providing services to taxonomists for standard genome sequencing and annotation.</title>
        <authorList>
            <consortium name="The Broad Institute Genomics Platform"/>
            <consortium name="The Broad Institute Genome Sequencing Center for Infectious Disease"/>
            <person name="Wu L."/>
            <person name="Ma J."/>
        </authorList>
    </citation>
    <scope>NUCLEOTIDE SEQUENCE [LARGE SCALE GENOMIC DNA]</scope>
    <source>
        <strain evidence="5">KCTC 33676</strain>
    </source>
</reference>
<dbReference type="EMBL" id="JBHUMM010000043">
    <property type="protein sequence ID" value="MFD2672962.1"/>
    <property type="molecule type" value="Genomic_DNA"/>
</dbReference>